<organism evidence="1 2">
    <name type="scientific">Thermoanaerobacterium butyriciformans</name>
    <dbReference type="NCBI Taxonomy" id="1702242"/>
    <lineage>
        <taxon>Bacteria</taxon>
        <taxon>Bacillati</taxon>
        <taxon>Bacillota</taxon>
        <taxon>Clostridia</taxon>
        <taxon>Thermoanaerobacterales</taxon>
        <taxon>Thermoanaerobacteraceae</taxon>
        <taxon>Thermoanaerobacterium</taxon>
    </lineage>
</organism>
<gene>
    <name evidence="1" type="ORF">J2Z80_000315</name>
</gene>
<evidence type="ECO:0000313" key="2">
    <source>
        <dbReference type="Proteomes" id="UP001166402"/>
    </source>
</evidence>
<evidence type="ECO:0000313" key="1">
    <source>
        <dbReference type="EMBL" id="MBP2070817.1"/>
    </source>
</evidence>
<comment type="caution">
    <text evidence="1">The sequence shown here is derived from an EMBL/GenBank/DDBJ whole genome shotgun (WGS) entry which is preliminary data.</text>
</comment>
<dbReference type="Proteomes" id="UP001166402">
    <property type="component" value="Unassembled WGS sequence"/>
</dbReference>
<sequence length="60" mass="6263">MSLTNILKKSKKGSAEIVAFAVLLIFIVVAAGPQIKALGATVVNGVTNTNTQVQQTLNTH</sequence>
<keyword evidence="2" id="KW-1185">Reference proteome</keyword>
<protein>
    <recommendedName>
        <fullName evidence="3">Flp family type IVb pilin</fullName>
    </recommendedName>
</protein>
<dbReference type="EMBL" id="JAGGLT010000002">
    <property type="protein sequence ID" value="MBP2070817.1"/>
    <property type="molecule type" value="Genomic_DNA"/>
</dbReference>
<accession>A0ABS4NAX4</accession>
<proteinExistence type="predicted"/>
<evidence type="ECO:0008006" key="3">
    <source>
        <dbReference type="Google" id="ProtNLM"/>
    </source>
</evidence>
<name>A0ABS4NAX4_9THEO</name>
<dbReference type="RefSeq" id="WP_209452788.1">
    <property type="nucleotide sequence ID" value="NZ_JAGGLT010000002.1"/>
</dbReference>
<reference evidence="1" key="1">
    <citation type="submission" date="2021-03" db="EMBL/GenBank/DDBJ databases">
        <title>Genomic Encyclopedia of Type Strains, Phase IV (KMG-IV): sequencing the most valuable type-strain genomes for metagenomic binning, comparative biology and taxonomic classification.</title>
        <authorList>
            <person name="Goeker M."/>
        </authorList>
    </citation>
    <scope>NUCLEOTIDE SEQUENCE</scope>
    <source>
        <strain evidence="1">DSM 101588</strain>
    </source>
</reference>